<dbReference type="GO" id="GO:0000127">
    <property type="term" value="C:transcription factor TFIIIC complex"/>
    <property type="evidence" value="ECO:0007669"/>
    <property type="project" value="InterPro"/>
</dbReference>
<dbReference type="InterPro" id="IPR042536">
    <property type="entry name" value="TFIIIC_tauA_Sfc1"/>
</dbReference>
<reference evidence="8 9" key="1">
    <citation type="submission" date="2019-05" db="EMBL/GenBank/DDBJ databases">
        <title>Emergence of the Ug99 lineage of the wheat stem rust pathogen through somatic hybridization.</title>
        <authorList>
            <person name="Li F."/>
            <person name="Upadhyaya N.M."/>
            <person name="Sperschneider J."/>
            <person name="Matny O."/>
            <person name="Nguyen-Phuc H."/>
            <person name="Mago R."/>
            <person name="Raley C."/>
            <person name="Miller M.E."/>
            <person name="Silverstein K.A.T."/>
            <person name="Henningsen E."/>
            <person name="Hirsch C.D."/>
            <person name="Visser B."/>
            <person name="Pretorius Z.A."/>
            <person name="Steffenson B.J."/>
            <person name="Schwessinger B."/>
            <person name="Dodds P.N."/>
            <person name="Figueroa M."/>
        </authorList>
    </citation>
    <scope>NUCLEOTIDE SEQUENCE [LARGE SCALE GENOMIC DNA]</scope>
    <source>
        <strain evidence="8">21-0</strain>
    </source>
</reference>
<dbReference type="GO" id="GO:0001002">
    <property type="term" value="F:RNA polymerase III type 1 promoter sequence-specific DNA binding"/>
    <property type="evidence" value="ECO:0007669"/>
    <property type="project" value="TreeGrafter"/>
</dbReference>
<dbReference type="InterPro" id="IPR019136">
    <property type="entry name" value="TF_IIIC_su-5_HTH"/>
</dbReference>
<feature type="compositionally biased region" description="Gly residues" evidence="5">
    <location>
        <begin position="30"/>
        <end position="39"/>
    </location>
</feature>
<proteinExistence type="predicted"/>
<organism evidence="8 9">
    <name type="scientific">Puccinia graminis f. sp. tritici</name>
    <dbReference type="NCBI Taxonomy" id="56615"/>
    <lineage>
        <taxon>Eukaryota</taxon>
        <taxon>Fungi</taxon>
        <taxon>Dikarya</taxon>
        <taxon>Basidiomycota</taxon>
        <taxon>Pucciniomycotina</taxon>
        <taxon>Pucciniomycetes</taxon>
        <taxon>Pucciniales</taxon>
        <taxon>Pucciniaceae</taxon>
        <taxon>Puccinia</taxon>
    </lineage>
</organism>
<keyword evidence="4" id="KW-0539">Nucleus</keyword>
<evidence type="ECO:0000256" key="1">
    <source>
        <dbReference type="ARBA" id="ARBA00004123"/>
    </source>
</evidence>
<dbReference type="GO" id="GO:0006384">
    <property type="term" value="P:transcription initiation at RNA polymerase III promoter"/>
    <property type="evidence" value="ECO:0007669"/>
    <property type="project" value="InterPro"/>
</dbReference>
<dbReference type="Proteomes" id="UP000324748">
    <property type="component" value="Unassembled WGS sequence"/>
</dbReference>
<keyword evidence="9" id="KW-1185">Reference proteome</keyword>
<feature type="domain" description="Transcription factor IIIC subunit Tfc1/Sfc1 triple barrel" evidence="7">
    <location>
        <begin position="17"/>
        <end position="156"/>
    </location>
</feature>
<evidence type="ECO:0000256" key="4">
    <source>
        <dbReference type="ARBA" id="ARBA00023242"/>
    </source>
</evidence>
<dbReference type="EMBL" id="VSWC01000016">
    <property type="protein sequence ID" value="KAA1112028.1"/>
    <property type="molecule type" value="Genomic_DNA"/>
</dbReference>
<feature type="compositionally biased region" description="Basic and acidic residues" evidence="5">
    <location>
        <begin position="489"/>
        <end position="500"/>
    </location>
</feature>
<comment type="caution">
    <text evidence="8">The sequence shown here is derived from an EMBL/GenBank/DDBJ whole genome shotgun (WGS) entry which is preliminary data.</text>
</comment>
<evidence type="ECO:0000256" key="5">
    <source>
        <dbReference type="SAM" id="MobiDB-lite"/>
    </source>
</evidence>
<evidence type="ECO:0000313" key="9">
    <source>
        <dbReference type="Proteomes" id="UP000324748"/>
    </source>
</evidence>
<feature type="compositionally biased region" description="Acidic residues" evidence="5">
    <location>
        <begin position="604"/>
        <end position="654"/>
    </location>
</feature>
<feature type="region of interest" description="Disordered" evidence="5">
    <location>
        <begin position="482"/>
        <end position="667"/>
    </location>
</feature>
<evidence type="ECO:0000256" key="2">
    <source>
        <dbReference type="ARBA" id="ARBA00023125"/>
    </source>
</evidence>
<evidence type="ECO:0000256" key="3">
    <source>
        <dbReference type="ARBA" id="ARBA00023163"/>
    </source>
</evidence>
<dbReference type="GO" id="GO:0005634">
    <property type="term" value="C:nucleus"/>
    <property type="evidence" value="ECO:0007669"/>
    <property type="project" value="UniProtKB-SubCell"/>
</dbReference>
<evidence type="ECO:0000313" key="8">
    <source>
        <dbReference type="EMBL" id="KAA1112028.1"/>
    </source>
</evidence>
<feature type="region of interest" description="Disordered" evidence="5">
    <location>
        <begin position="26"/>
        <end position="45"/>
    </location>
</feature>
<dbReference type="AlphaFoldDB" id="A0A5B0QFR0"/>
<dbReference type="Pfam" id="PF09734">
    <property type="entry name" value="Tau95"/>
    <property type="match status" value="1"/>
</dbReference>
<sequence>MAAERTSQDLSGPELVAIECPVRLKAEQNGGDGQRGRTGPGSSLYDGLIARLGGPSQLSDQLAGRDPNRPVELTLIKCSANDFVRPVPGEWVQTSNILIKVIKRTRKLKKHPAGTNDTSPTPIGDAIQPITRLYKIEPVGVIPTTVRFRALADYQYTPELKHPINVLARDMRSLNFEGILKFGFEAETEDYSSSKIGLFPPPLFSRYLVPQLYHYRQNIPTVVTQTSDGSQRLINRTRYVPMGPQTITYDQPDVPQSALARDLEQKKPENQALFQKLASLFEQRPIWSRMAFQHHLTPVDLRYIRQNKVILAHYCYLFSDGPFRELLIRFGYDPRLIPEARFFQRMSLRNVDRKEAKDKLTLKLMKKPITRSDTAENATSDALRDHIFDGLELHQSVGTYQLCDITDPLLVSLINSTKGVLPKCDVRTGWFTSNAIEQIRSILRRKFHALLDEQRVVKDVECVDLLDIDISQDAVDLLKKSGSAHSKKSKESRQQNKDCQVDPESVDPDPESTDAQSPSSRRRKPANSKPRHPNPLLKLRRERQRVRAKAVGKRVAFTEPSGRGGRNPDPSGSRGPKARAGASTSNRMEIDDQPTEEKRSEGEGGLEGDDEEGQAAEEEDFFKEDVDDDDDEEEEEEESSEDGEDQDDEDEDPFQQDRSSSLSDLSS</sequence>
<feature type="domain" description="Transcription factor IIIC subunit 5 HTH" evidence="6">
    <location>
        <begin position="198"/>
        <end position="349"/>
    </location>
</feature>
<gene>
    <name evidence="8" type="primary">TFC1_1</name>
    <name evidence="8" type="ORF">PGT21_020473</name>
</gene>
<dbReference type="OrthoDB" id="5598268at2759"/>
<protein>
    <submittedName>
        <fullName evidence="8">Tau 95 subunit of transcription factor TFIIIC</fullName>
    </submittedName>
</protein>
<dbReference type="InterPro" id="IPR040454">
    <property type="entry name" value="TF_IIIC_Tfc1/Sfc1"/>
</dbReference>
<keyword evidence="3" id="KW-0804">Transcription</keyword>
<keyword evidence="2" id="KW-0238">DNA-binding</keyword>
<dbReference type="Gene3D" id="3.30.200.160">
    <property type="entry name" value="TFIIIC, subcomplex tauA, subunit Sfc1, barrel domain"/>
    <property type="match status" value="1"/>
</dbReference>
<dbReference type="GO" id="GO:0001003">
    <property type="term" value="F:RNA polymerase III type 2 promoter sequence-specific DNA binding"/>
    <property type="evidence" value="ECO:0007669"/>
    <property type="project" value="TreeGrafter"/>
</dbReference>
<dbReference type="PANTHER" id="PTHR13230">
    <property type="entry name" value="GENERAL TRANSCRIPTION FACTOR IIIC, POLYPEPTIDE 5"/>
    <property type="match status" value="1"/>
</dbReference>
<evidence type="ECO:0000259" key="6">
    <source>
        <dbReference type="Pfam" id="PF09734"/>
    </source>
</evidence>
<accession>A0A5B0QFR0</accession>
<dbReference type="Pfam" id="PF17682">
    <property type="entry name" value="Tau95_N"/>
    <property type="match status" value="1"/>
</dbReference>
<dbReference type="PANTHER" id="PTHR13230:SF5">
    <property type="entry name" value="GENERAL TRANSCRIPTION FACTOR 3C POLYPEPTIDE 5"/>
    <property type="match status" value="1"/>
</dbReference>
<name>A0A5B0QFR0_PUCGR</name>
<dbReference type="InterPro" id="IPR041499">
    <property type="entry name" value="Tfc1/Sfc1_N"/>
</dbReference>
<comment type="subcellular location">
    <subcellularLocation>
        <location evidence="1">Nucleus</location>
    </subcellularLocation>
</comment>
<evidence type="ECO:0000259" key="7">
    <source>
        <dbReference type="Pfam" id="PF17682"/>
    </source>
</evidence>
<feature type="compositionally biased region" description="Basic residues" evidence="5">
    <location>
        <begin position="520"/>
        <end position="552"/>
    </location>
</feature>